<dbReference type="Proteomes" id="UP000265618">
    <property type="component" value="Unassembled WGS sequence"/>
</dbReference>
<sequence>MAKLQATLDGEMAKKKKLEDTIELS</sequence>
<evidence type="ECO:0000313" key="3">
    <source>
        <dbReference type="Proteomes" id="UP000265618"/>
    </source>
</evidence>
<organism evidence="2 3">
    <name type="scientific">Kipferlia bialata</name>
    <dbReference type="NCBI Taxonomy" id="797122"/>
    <lineage>
        <taxon>Eukaryota</taxon>
        <taxon>Metamonada</taxon>
        <taxon>Carpediemonas-like organisms</taxon>
        <taxon>Kipferlia</taxon>
    </lineage>
</organism>
<feature type="non-terminal residue" evidence="2">
    <location>
        <position position="1"/>
    </location>
</feature>
<dbReference type="EMBL" id="BDIP01009083">
    <property type="protein sequence ID" value="GCA64931.1"/>
    <property type="molecule type" value="Genomic_DNA"/>
</dbReference>
<protein>
    <submittedName>
        <fullName evidence="2">Uncharacterized protein</fullName>
    </submittedName>
</protein>
<comment type="caution">
    <text evidence="2">The sequence shown here is derived from an EMBL/GenBank/DDBJ whole genome shotgun (WGS) entry which is preliminary data.</text>
</comment>
<name>A0A391NUT4_9EUKA</name>
<feature type="compositionally biased region" description="Basic and acidic residues" evidence="1">
    <location>
        <begin position="11"/>
        <end position="25"/>
    </location>
</feature>
<dbReference type="AlphaFoldDB" id="A0A391NUT4"/>
<evidence type="ECO:0000256" key="1">
    <source>
        <dbReference type="SAM" id="MobiDB-lite"/>
    </source>
</evidence>
<reference evidence="2 3" key="1">
    <citation type="journal article" date="2018" name="PLoS ONE">
        <title>The draft genome of Kipferlia bialata reveals reductive genome evolution in fornicate parasites.</title>
        <authorList>
            <person name="Tanifuji G."/>
            <person name="Takabayashi S."/>
            <person name="Kume K."/>
            <person name="Takagi M."/>
            <person name="Nakayama T."/>
            <person name="Kamikawa R."/>
            <person name="Inagaki Y."/>
            <person name="Hashimoto T."/>
        </authorList>
    </citation>
    <scope>NUCLEOTIDE SEQUENCE [LARGE SCALE GENOMIC DNA]</scope>
    <source>
        <strain evidence="2">NY0173</strain>
    </source>
</reference>
<proteinExistence type="predicted"/>
<gene>
    <name evidence="2" type="ORF">KIPB_015767</name>
</gene>
<evidence type="ECO:0000313" key="2">
    <source>
        <dbReference type="EMBL" id="GCA64931.1"/>
    </source>
</evidence>
<keyword evidence="3" id="KW-1185">Reference proteome</keyword>
<feature type="region of interest" description="Disordered" evidence="1">
    <location>
        <begin position="1"/>
        <end position="25"/>
    </location>
</feature>
<accession>A0A391NUT4</accession>